<dbReference type="Proteomes" id="UP000587462">
    <property type="component" value="Unassembled WGS sequence"/>
</dbReference>
<dbReference type="EMBL" id="JABBXF010000014">
    <property type="protein sequence ID" value="NVK77665.1"/>
    <property type="molecule type" value="Genomic_DNA"/>
</dbReference>
<dbReference type="PANTHER" id="PTHR35040">
    <property type="match status" value="1"/>
</dbReference>
<name>A0A7Y7B2F0_STRMO</name>
<protein>
    <submittedName>
        <fullName evidence="1">Spherulation-specific family 4 protein</fullName>
    </submittedName>
</protein>
<comment type="caution">
    <text evidence="1">The sequence shown here is derived from an EMBL/GenBank/DDBJ whole genome shotgun (WGS) entry which is preliminary data.</text>
</comment>
<sequence>MTEAPAEERRLLVPLYAHPATHPEAWAQLQAVAPLLYGVVLNAADGPGHRPDPAFTEAAGRLRRAGVRLLGYTDTGYGRRRPRAVAADIRRHRRWYDVDGVFLDQVPSGAAVLPHYRRLVLIARTLGARTVALNPGTHPDPGYARLADLLVTFEGSWAEYRRAGVPPWTADHPPGRFCHLVYAVPDDCAEHVARTAERRGAGVHCAVPGDGANPWQSAPLTTGAVR</sequence>
<evidence type="ECO:0000313" key="1">
    <source>
        <dbReference type="EMBL" id="NVK77665.1"/>
    </source>
</evidence>
<gene>
    <name evidence="1" type="ORF">HG542_08290</name>
</gene>
<dbReference type="RefSeq" id="WP_171079449.1">
    <property type="nucleotide sequence ID" value="NZ_BNBU01000001.1"/>
</dbReference>
<keyword evidence="2" id="KW-1185">Reference proteome</keyword>
<accession>A0A7Y7B2F0</accession>
<reference evidence="1 2" key="1">
    <citation type="submission" date="2020-04" db="EMBL/GenBank/DDBJ databases">
        <title>Draft Genome Sequence of Streptomyces morookaense DSM 40503, an 8-azaguanine-producing strain.</title>
        <authorList>
            <person name="Qi J."/>
            <person name="Gao J.-M."/>
        </authorList>
    </citation>
    <scope>NUCLEOTIDE SEQUENCE [LARGE SCALE GENOMIC DNA]</scope>
    <source>
        <strain evidence="1 2">DSM 40503</strain>
    </source>
</reference>
<dbReference type="AlphaFoldDB" id="A0A7Y7B2F0"/>
<evidence type="ECO:0000313" key="2">
    <source>
        <dbReference type="Proteomes" id="UP000587462"/>
    </source>
</evidence>
<proteinExistence type="predicted"/>
<dbReference type="PANTHER" id="PTHR35040:SF9">
    <property type="entry name" value="4-LIKE CELL SURFACE PROTEIN, PUTATIVE (AFU_ORTHOLOGUE AFUA_4G14080)-RELATED"/>
    <property type="match status" value="1"/>
</dbReference>
<organism evidence="1 2">
    <name type="scientific">Streptomyces morookaense</name>
    <name type="common">Streptoverticillium morookaense</name>
    <dbReference type="NCBI Taxonomy" id="1970"/>
    <lineage>
        <taxon>Bacteria</taxon>
        <taxon>Bacillati</taxon>
        <taxon>Actinomycetota</taxon>
        <taxon>Actinomycetes</taxon>
        <taxon>Kitasatosporales</taxon>
        <taxon>Streptomycetaceae</taxon>
        <taxon>Streptomyces</taxon>
    </lineage>
</organism>
<dbReference type="InterPro" id="IPR021986">
    <property type="entry name" value="Spherulin4"/>
</dbReference>
<dbReference type="Pfam" id="PF12138">
    <property type="entry name" value="Spherulin4"/>
    <property type="match status" value="1"/>
</dbReference>